<reference evidence="4" key="1">
    <citation type="submission" date="2016-10" db="EMBL/GenBank/DDBJ databases">
        <authorList>
            <person name="Varghese N."/>
            <person name="Submissions S."/>
        </authorList>
    </citation>
    <scope>NUCLEOTIDE SEQUENCE [LARGE SCALE GENOMIC DNA]</scope>
    <source>
        <strain evidence="4">CGMCC 1.8975</strain>
    </source>
</reference>
<dbReference type="Proteomes" id="UP000199249">
    <property type="component" value="Unassembled WGS sequence"/>
</dbReference>
<dbReference type="Gene3D" id="3.30.390.10">
    <property type="entry name" value="Enolase-like, N-terminal domain"/>
    <property type="match status" value="1"/>
</dbReference>
<dbReference type="CDD" id="cd03320">
    <property type="entry name" value="OSBS"/>
    <property type="match status" value="1"/>
</dbReference>
<proteinExistence type="predicted"/>
<dbReference type="InterPro" id="IPR029017">
    <property type="entry name" value="Enolase-like_N"/>
</dbReference>
<evidence type="ECO:0000313" key="4">
    <source>
        <dbReference type="Proteomes" id="UP000199249"/>
    </source>
</evidence>
<keyword evidence="1" id="KW-0479">Metal-binding</keyword>
<dbReference type="PROSITE" id="PS00909">
    <property type="entry name" value="MR_MLE_2"/>
    <property type="match status" value="1"/>
</dbReference>
<gene>
    <name evidence="3" type="ORF">SAMN04488069_101253</name>
</gene>
<dbReference type="GO" id="GO:0009063">
    <property type="term" value="P:amino acid catabolic process"/>
    <property type="evidence" value="ECO:0007669"/>
    <property type="project" value="InterPro"/>
</dbReference>
<dbReference type="Gene3D" id="3.20.20.120">
    <property type="entry name" value="Enolase-like C-terminal domain"/>
    <property type="match status" value="1"/>
</dbReference>
<dbReference type="AlphaFoldDB" id="A0A1H3BDH2"/>
<dbReference type="InterPro" id="IPR029065">
    <property type="entry name" value="Enolase_C-like"/>
</dbReference>
<protein>
    <submittedName>
        <fullName evidence="3">O-succinylbenzoate synthase</fullName>
    </submittedName>
</protein>
<dbReference type="PANTHER" id="PTHR48073">
    <property type="entry name" value="O-SUCCINYLBENZOATE SYNTHASE-RELATED"/>
    <property type="match status" value="1"/>
</dbReference>
<dbReference type="InterPro" id="IPR013342">
    <property type="entry name" value="Mandelate_racemase_C"/>
</dbReference>
<dbReference type="EMBL" id="FNOV01000001">
    <property type="protein sequence ID" value="SDX39977.1"/>
    <property type="molecule type" value="Genomic_DNA"/>
</dbReference>
<dbReference type="SFLD" id="SFLDG00180">
    <property type="entry name" value="muconate_cycloisomerase"/>
    <property type="match status" value="1"/>
</dbReference>
<dbReference type="InterPro" id="IPR036849">
    <property type="entry name" value="Enolase-like_C_sf"/>
</dbReference>
<dbReference type="GO" id="GO:0046872">
    <property type="term" value="F:metal ion binding"/>
    <property type="evidence" value="ECO:0007669"/>
    <property type="project" value="UniProtKB-KW"/>
</dbReference>
<dbReference type="SMART" id="SM00922">
    <property type="entry name" value="MR_MLE"/>
    <property type="match status" value="1"/>
</dbReference>
<evidence type="ECO:0000259" key="2">
    <source>
        <dbReference type="SMART" id="SM00922"/>
    </source>
</evidence>
<sequence>MRASLYIAQTRRGGLLPVPVHMLQLQFVSRALRFNFPARTSRGALTEHLAHYLLLSDTAAPERAGWGEAAPLAGLSPDHGPDFAATLDGFVREFNRRQLRELLPQEAADLVGPEWPALRFALETAALDYQNGACRQLYDNAFSRGEAGLPINGLVWMGDAAFMREQIEAKLAAGFDCLKLKIGSLDFATELRILADIRALAGSDRLTLRVDANGAFAPSEALGKLEQLARFELHSIEQPIAAGQWAALAQVCRHSPVPVALDEELIGLNDPARQAELLDRVRPAYLVLKPTLLGGLAASQHWAALADSHGIGWWLTSALESNVGLNAISQLAGTVARPGFPQGLGTGQLYHNNLAAPLSIDAGQLYYQPAGAWEAPG</sequence>
<dbReference type="Pfam" id="PF13378">
    <property type="entry name" value="MR_MLE_C"/>
    <property type="match status" value="1"/>
</dbReference>
<name>A0A1H3BDH2_9BACT</name>
<dbReference type="SUPFAM" id="SSF54826">
    <property type="entry name" value="Enolase N-terminal domain-like"/>
    <property type="match status" value="1"/>
</dbReference>
<accession>A0A1H3BDH2</accession>
<dbReference type="InterPro" id="IPR018110">
    <property type="entry name" value="Mandel_Rmase/mucon_lact_enz_CS"/>
</dbReference>
<dbReference type="SUPFAM" id="SSF51604">
    <property type="entry name" value="Enolase C-terminal domain-like"/>
    <property type="match status" value="1"/>
</dbReference>
<organism evidence="3 4">
    <name type="scientific">Hymenobacter psychrophilus</name>
    <dbReference type="NCBI Taxonomy" id="651662"/>
    <lineage>
        <taxon>Bacteria</taxon>
        <taxon>Pseudomonadati</taxon>
        <taxon>Bacteroidota</taxon>
        <taxon>Cytophagia</taxon>
        <taxon>Cytophagales</taxon>
        <taxon>Hymenobacteraceae</taxon>
        <taxon>Hymenobacter</taxon>
    </lineage>
</organism>
<dbReference type="SFLD" id="SFLDF00009">
    <property type="entry name" value="o-succinylbenzoate_synthase"/>
    <property type="match status" value="1"/>
</dbReference>
<keyword evidence="4" id="KW-1185">Reference proteome</keyword>
<dbReference type="STRING" id="651662.SAMN04488069_101253"/>
<dbReference type="PANTHER" id="PTHR48073:SF2">
    <property type="entry name" value="O-SUCCINYLBENZOATE SYNTHASE"/>
    <property type="match status" value="1"/>
</dbReference>
<evidence type="ECO:0000313" key="3">
    <source>
        <dbReference type="EMBL" id="SDX39977.1"/>
    </source>
</evidence>
<dbReference type="SFLD" id="SFLDS00001">
    <property type="entry name" value="Enolase"/>
    <property type="match status" value="1"/>
</dbReference>
<evidence type="ECO:0000256" key="1">
    <source>
        <dbReference type="ARBA" id="ARBA00022723"/>
    </source>
</evidence>
<feature type="domain" description="Mandelate racemase/muconate lactonizing enzyme C-terminal" evidence="2">
    <location>
        <begin position="160"/>
        <end position="258"/>
    </location>
</feature>
<dbReference type="GO" id="GO:0016854">
    <property type="term" value="F:racemase and epimerase activity"/>
    <property type="evidence" value="ECO:0007669"/>
    <property type="project" value="UniProtKB-ARBA"/>
</dbReference>